<keyword evidence="3" id="KW-1185">Reference proteome</keyword>
<accession>A0A2H3CDU1</accession>
<proteinExistence type="predicted"/>
<reference evidence="3" key="1">
    <citation type="journal article" date="2017" name="Nat. Ecol. Evol.">
        <title>Genome expansion and lineage-specific genetic innovations in the forest pathogenic fungi Armillaria.</title>
        <authorList>
            <person name="Sipos G."/>
            <person name="Prasanna A.N."/>
            <person name="Walter M.C."/>
            <person name="O'Connor E."/>
            <person name="Balint B."/>
            <person name="Krizsan K."/>
            <person name="Kiss B."/>
            <person name="Hess J."/>
            <person name="Varga T."/>
            <person name="Slot J."/>
            <person name="Riley R."/>
            <person name="Boka B."/>
            <person name="Rigling D."/>
            <person name="Barry K."/>
            <person name="Lee J."/>
            <person name="Mihaltcheva S."/>
            <person name="LaButti K."/>
            <person name="Lipzen A."/>
            <person name="Waldron R."/>
            <person name="Moloney N.M."/>
            <person name="Sperisen C."/>
            <person name="Kredics L."/>
            <person name="Vagvoelgyi C."/>
            <person name="Patrignani A."/>
            <person name="Fitzpatrick D."/>
            <person name="Nagy I."/>
            <person name="Doyle S."/>
            <person name="Anderson J.B."/>
            <person name="Grigoriev I.V."/>
            <person name="Gueldener U."/>
            <person name="Muensterkoetter M."/>
            <person name="Nagy L.G."/>
        </authorList>
    </citation>
    <scope>NUCLEOTIDE SEQUENCE [LARGE SCALE GENOMIC DNA]</scope>
    <source>
        <strain evidence="3">Ar21-2</strain>
    </source>
</reference>
<dbReference type="AlphaFoldDB" id="A0A2H3CDU1"/>
<evidence type="ECO:0000313" key="2">
    <source>
        <dbReference type="EMBL" id="PBK81231.1"/>
    </source>
</evidence>
<sequence length="231" mass="25861">MLIPLNSYRAYFHLQHEIDIQPPAVDDPSSSRKSPTSSPDFFLSRLNDSKEVLARPRLLMWTASTTKPSFYTAQALVASSYRREDSPPDEEPTCCFLSPATSTLPRILSCSGDLNETLRSANTSTHLAKKEHNSPVLSKTAAQSDAPDRFTSVHREELEYLLVGGDCLPVERDVKTMTDCSYSHREFAKREVQLYGKRNNDVENCSPYTVDAICYQDSVPRVYEAGPGKCT</sequence>
<evidence type="ECO:0000256" key="1">
    <source>
        <dbReference type="SAM" id="MobiDB-lite"/>
    </source>
</evidence>
<gene>
    <name evidence="2" type="ORF">ARMGADRAFT_1091522</name>
</gene>
<dbReference type="Proteomes" id="UP000217790">
    <property type="component" value="Unassembled WGS sequence"/>
</dbReference>
<feature type="compositionally biased region" description="Low complexity" evidence="1">
    <location>
        <begin position="26"/>
        <end position="40"/>
    </location>
</feature>
<evidence type="ECO:0000313" key="3">
    <source>
        <dbReference type="Proteomes" id="UP000217790"/>
    </source>
</evidence>
<organism evidence="2 3">
    <name type="scientific">Armillaria gallica</name>
    <name type="common">Bulbous honey fungus</name>
    <name type="synonym">Armillaria bulbosa</name>
    <dbReference type="NCBI Taxonomy" id="47427"/>
    <lineage>
        <taxon>Eukaryota</taxon>
        <taxon>Fungi</taxon>
        <taxon>Dikarya</taxon>
        <taxon>Basidiomycota</taxon>
        <taxon>Agaricomycotina</taxon>
        <taxon>Agaricomycetes</taxon>
        <taxon>Agaricomycetidae</taxon>
        <taxon>Agaricales</taxon>
        <taxon>Marasmiineae</taxon>
        <taxon>Physalacriaceae</taxon>
        <taxon>Armillaria</taxon>
    </lineage>
</organism>
<feature type="region of interest" description="Disordered" evidence="1">
    <location>
        <begin position="22"/>
        <end position="41"/>
    </location>
</feature>
<dbReference type="InParanoid" id="A0A2H3CDU1"/>
<dbReference type="EMBL" id="KZ293733">
    <property type="protein sequence ID" value="PBK81231.1"/>
    <property type="molecule type" value="Genomic_DNA"/>
</dbReference>
<feature type="region of interest" description="Disordered" evidence="1">
    <location>
        <begin position="124"/>
        <end position="143"/>
    </location>
</feature>
<protein>
    <submittedName>
        <fullName evidence="2">Uncharacterized protein</fullName>
    </submittedName>
</protein>
<name>A0A2H3CDU1_ARMGA</name>